<dbReference type="Pfam" id="PF00072">
    <property type="entry name" value="Response_reg"/>
    <property type="match status" value="1"/>
</dbReference>
<reference evidence="4" key="1">
    <citation type="submission" date="2020-10" db="EMBL/GenBank/DDBJ databases">
        <authorList>
            <person name="Castelo-Branco R."/>
            <person name="Eusebio N."/>
            <person name="Adriana R."/>
            <person name="Vieira A."/>
            <person name="Brugerolle De Fraissinette N."/>
            <person name="Rezende De Castro R."/>
            <person name="Schneider M.P."/>
            <person name="Vasconcelos V."/>
            <person name="Leao P.N."/>
        </authorList>
    </citation>
    <scope>NUCLEOTIDE SEQUENCE</scope>
    <source>
        <strain evidence="4">LEGE 11479</strain>
    </source>
</reference>
<gene>
    <name evidence="4" type="ORF">IQ260_19895</name>
</gene>
<dbReference type="PANTHER" id="PTHR44591">
    <property type="entry name" value="STRESS RESPONSE REGULATOR PROTEIN 1"/>
    <property type="match status" value="1"/>
</dbReference>
<dbReference type="PANTHER" id="PTHR44591:SF22">
    <property type="entry name" value="CHEY SUBFAMILY"/>
    <property type="match status" value="1"/>
</dbReference>
<dbReference type="InterPro" id="IPR001789">
    <property type="entry name" value="Sig_transdc_resp-reg_receiver"/>
</dbReference>
<feature type="modified residue" description="4-aspartylphosphate" evidence="2">
    <location>
        <position position="55"/>
    </location>
</feature>
<organism evidence="4 5">
    <name type="scientific">Leptolyngbya cf. ectocarpi LEGE 11479</name>
    <dbReference type="NCBI Taxonomy" id="1828722"/>
    <lineage>
        <taxon>Bacteria</taxon>
        <taxon>Bacillati</taxon>
        <taxon>Cyanobacteriota</taxon>
        <taxon>Cyanophyceae</taxon>
        <taxon>Leptolyngbyales</taxon>
        <taxon>Leptolyngbyaceae</taxon>
        <taxon>Leptolyngbya group</taxon>
        <taxon>Leptolyngbya</taxon>
    </lineage>
</organism>
<dbReference type="RefSeq" id="WP_193994835.1">
    <property type="nucleotide sequence ID" value="NZ_JADEXP010000213.1"/>
</dbReference>
<sequence>MTRKQILIVDDDQSIIKTIQFSLQATTNWEILKASSGKEGLLLAQATPPDLILLDVMMPVLDGIGVLHQLRNITATQKIPVIFMTAKALQKEQNSLKELDIQGIICKPFDAARLAEQICLLLDWESLEI</sequence>
<proteinExistence type="predicted"/>
<keyword evidence="5" id="KW-1185">Reference proteome</keyword>
<evidence type="ECO:0000313" key="5">
    <source>
        <dbReference type="Proteomes" id="UP000615026"/>
    </source>
</evidence>
<dbReference type="Proteomes" id="UP000615026">
    <property type="component" value="Unassembled WGS sequence"/>
</dbReference>
<protein>
    <submittedName>
        <fullName evidence="4">Response regulator</fullName>
    </submittedName>
</protein>
<dbReference type="PROSITE" id="PS50110">
    <property type="entry name" value="RESPONSE_REGULATORY"/>
    <property type="match status" value="1"/>
</dbReference>
<dbReference type="SMART" id="SM00448">
    <property type="entry name" value="REC"/>
    <property type="match status" value="1"/>
</dbReference>
<dbReference type="EMBL" id="JADEXP010000213">
    <property type="protein sequence ID" value="MBE9068910.1"/>
    <property type="molecule type" value="Genomic_DNA"/>
</dbReference>
<dbReference type="AlphaFoldDB" id="A0A928ZWX9"/>
<comment type="caution">
    <text evidence="4">The sequence shown here is derived from an EMBL/GenBank/DDBJ whole genome shotgun (WGS) entry which is preliminary data.</text>
</comment>
<evidence type="ECO:0000256" key="2">
    <source>
        <dbReference type="PROSITE-ProRule" id="PRU00169"/>
    </source>
</evidence>
<feature type="domain" description="Response regulatory" evidence="3">
    <location>
        <begin position="5"/>
        <end position="122"/>
    </location>
</feature>
<evidence type="ECO:0000256" key="1">
    <source>
        <dbReference type="ARBA" id="ARBA00022553"/>
    </source>
</evidence>
<dbReference type="Gene3D" id="3.40.50.2300">
    <property type="match status" value="1"/>
</dbReference>
<dbReference type="InterPro" id="IPR050595">
    <property type="entry name" value="Bact_response_regulator"/>
</dbReference>
<name>A0A928ZWX9_LEPEC</name>
<dbReference type="InterPro" id="IPR011006">
    <property type="entry name" value="CheY-like_superfamily"/>
</dbReference>
<accession>A0A928ZWX9</accession>
<evidence type="ECO:0000259" key="3">
    <source>
        <dbReference type="PROSITE" id="PS50110"/>
    </source>
</evidence>
<keyword evidence="1 2" id="KW-0597">Phosphoprotein</keyword>
<dbReference type="SUPFAM" id="SSF52172">
    <property type="entry name" value="CheY-like"/>
    <property type="match status" value="1"/>
</dbReference>
<dbReference type="GO" id="GO:0000160">
    <property type="term" value="P:phosphorelay signal transduction system"/>
    <property type="evidence" value="ECO:0007669"/>
    <property type="project" value="InterPro"/>
</dbReference>
<evidence type="ECO:0000313" key="4">
    <source>
        <dbReference type="EMBL" id="MBE9068910.1"/>
    </source>
</evidence>